<sequence>MRIKQLVLAGAVFLFLGANPLAAASLSSAVGGLPSSAGYDSTMMPEGLEVSPDSAFGQTWNYLHPYFSLGEYYTDNLFNTEDNQESDFVTVITPGIWFSLPAGRQPLLDVETLNTAPGGFELTRFDTEAPRRMQAYALYRANINRHADFSEENTVNHRGEGVFRYNFRGGLSLELLDIYEVEQDPYATGNSRQLNEFTSNVLNALAVYRITPKTRLRADYSWYTLSYDETAERFRDRDDNGFSLFAFHQFWPKTSLFLEYEFVDIDYDRDLLPDSQEHHYFAGVLWDASEKLRLQGKLGYGVKQFDGRLRDPDDNHDFIGEARLDYHFTPKTSVALITTRQVNETDILAGPSNVLTHRVGVAYSQRITSKVRAIADLNYIRDSYRGGDVVVNLETGKRRDNYYSAGLALGFSLRKWLNLSAGYNYVERDSNFDSSDYQSNIFLLTLTAAI</sequence>
<feature type="chain" id="PRO_5046255904" description="TIGR03016 family PEP-CTERM system-associated outer membrane protein" evidence="1">
    <location>
        <begin position="24"/>
        <end position="450"/>
    </location>
</feature>
<accession>A0ABN6E1W7</accession>
<evidence type="ECO:0000313" key="2">
    <source>
        <dbReference type="EMBL" id="BCR05784.1"/>
    </source>
</evidence>
<feature type="signal peptide" evidence="1">
    <location>
        <begin position="1"/>
        <end position="23"/>
    </location>
</feature>
<protein>
    <recommendedName>
        <fullName evidence="4">TIGR03016 family PEP-CTERM system-associated outer membrane protein</fullName>
    </recommendedName>
</protein>
<evidence type="ECO:0000256" key="1">
    <source>
        <dbReference type="SAM" id="SignalP"/>
    </source>
</evidence>
<reference evidence="2 3" key="2">
    <citation type="journal article" date="2021" name="Int. J. Syst. Evol. Microbiol.">
        <title>Isolation and Polyphasic Characterization of Desulfuromonas versatilis sp. Nov., an Electrogenic Bacteria Capable of Versatile Metabolism Isolated from a Graphene Oxide-Reducing Enrichment Culture.</title>
        <authorList>
            <person name="Xie L."/>
            <person name="Yoshida N."/>
            <person name="Ishii S."/>
            <person name="Meng L."/>
        </authorList>
    </citation>
    <scope>NUCLEOTIDE SEQUENCE [LARGE SCALE GENOMIC DNA]</scope>
    <source>
        <strain evidence="2 3">NIT-T3</strain>
    </source>
</reference>
<evidence type="ECO:0000313" key="3">
    <source>
        <dbReference type="Proteomes" id="UP001319827"/>
    </source>
</evidence>
<proteinExistence type="predicted"/>
<evidence type="ECO:0008006" key="4">
    <source>
        <dbReference type="Google" id="ProtNLM"/>
    </source>
</evidence>
<reference evidence="2 3" key="1">
    <citation type="journal article" date="2016" name="C (Basel)">
        <title>Selective Growth of and Electricity Production by Marine Exoelectrogenic Bacteria in Self-Aggregated Hydrogel of Microbially Reduced Graphene Oxide.</title>
        <authorList>
            <person name="Yoshida N."/>
            <person name="Goto Y."/>
            <person name="Miyata Y."/>
        </authorList>
    </citation>
    <scope>NUCLEOTIDE SEQUENCE [LARGE SCALE GENOMIC DNA]</scope>
    <source>
        <strain evidence="2 3">NIT-T3</strain>
    </source>
</reference>
<keyword evidence="3" id="KW-1185">Reference proteome</keyword>
<dbReference type="EMBL" id="AP024355">
    <property type="protein sequence ID" value="BCR05784.1"/>
    <property type="molecule type" value="Genomic_DNA"/>
</dbReference>
<dbReference type="InterPro" id="IPR018759">
    <property type="entry name" value="BBP2_2"/>
</dbReference>
<gene>
    <name evidence="2" type="ORF">DESUT3_28530</name>
</gene>
<dbReference type="RefSeq" id="WP_221249188.1">
    <property type="nucleotide sequence ID" value="NZ_AP024355.1"/>
</dbReference>
<dbReference type="Pfam" id="PF10082">
    <property type="entry name" value="BBP2_2"/>
    <property type="match status" value="1"/>
</dbReference>
<dbReference type="SUPFAM" id="SSF56935">
    <property type="entry name" value="Porins"/>
    <property type="match status" value="1"/>
</dbReference>
<name>A0ABN6E1W7_9BACT</name>
<organism evidence="2 3">
    <name type="scientific">Desulfuromonas versatilis</name>
    <dbReference type="NCBI Taxonomy" id="2802975"/>
    <lineage>
        <taxon>Bacteria</taxon>
        <taxon>Pseudomonadati</taxon>
        <taxon>Thermodesulfobacteriota</taxon>
        <taxon>Desulfuromonadia</taxon>
        <taxon>Desulfuromonadales</taxon>
        <taxon>Desulfuromonadaceae</taxon>
        <taxon>Desulfuromonas</taxon>
    </lineage>
</organism>
<dbReference type="Proteomes" id="UP001319827">
    <property type="component" value="Chromosome"/>
</dbReference>
<keyword evidence="1" id="KW-0732">Signal</keyword>